<evidence type="ECO:0000313" key="1">
    <source>
        <dbReference type="EMBL" id="KAK0500930.1"/>
    </source>
</evidence>
<dbReference type="EMBL" id="JAUEPU010000007">
    <property type="protein sequence ID" value="KAK0500930.1"/>
    <property type="molecule type" value="Genomic_DNA"/>
</dbReference>
<evidence type="ECO:0008006" key="3">
    <source>
        <dbReference type="Google" id="ProtNLM"/>
    </source>
</evidence>
<proteinExistence type="predicted"/>
<reference evidence="1" key="1">
    <citation type="submission" date="2023-06" db="EMBL/GenBank/DDBJ databases">
        <authorList>
            <consortium name="Lawrence Berkeley National Laboratory"/>
            <person name="Ahrendt S."/>
            <person name="Sahu N."/>
            <person name="Indic B."/>
            <person name="Wong-Bajracharya J."/>
            <person name="Merenyi Z."/>
            <person name="Ke H.-M."/>
            <person name="Monk M."/>
            <person name="Kocsube S."/>
            <person name="Drula E."/>
            <person name="Lipzen A."/>
            <person name="Balint B."/>
            <person name="Henrissat B."/>
            <person name="Andreopoulos B."/>
            <person name="Martin F.M."/>
            <person name="Harder C.B."/>
            <person name="Rigling D."/>
            <person name="Ford K.L."/>
            <person name="Foster G.D."/>
            <person name="Pangilinan J."/>
            <person name="Papanicolaou A."/>
            <person name="Barry K."/>
            <person name="LaButti K."/>
            <person name="Viragh M."/>
            <person name="Koriabine M."/>
            <person name="Yan M."/>
            <person name="Riley R."/>
            <person name="Champramary S."/>
            <person name="Plett K.L."/>
            <person name="Tsai I.J."/>
            <person name="Slot J."/>
            <person name="Sipos G."/>
            <person name="Plett J."/>
            <person name="Nagy L.G."/>
            <person name="Grigoriev I.V."/>
        </authorList>
    </citation>
    <scope>NUCLEOTIDE SEQUENCE</scope>
    <source>
        <strain evidence="1">HWK02</strain>
    </source>
</reference>
<comment type="caution">
    <text evidence="1">The sequence shown here is derived from an EMBL/GenBank/DDBJ whole genome shotgun (WGS) entry which is preliminary data.</text>
</comment>
<organism evidence="1 2">
    <name type="scientific">Armillaria luteobubalina</name>
    <dbReference type="NCBI Taxonomy" id="153913"/>
    <lineage>
        <taxon>Eukaryota</taxon>
        <taxon>Fungi</taxon>
        <taxon>Dikarya</taxon>
        <taxon>Basidiomycota</taxon>
        <taxon>Agaricomycotina</taxon>
        <taxon>Agaricomycetes</taxon>
        <taxon>Agaricomycetidae</taxon>
        <taxon>Agaricales</taxon>
        <taxon>Marasmiineae</taxon>
        <taxon>Physalacriaceae</taxon>
        <taxon>Armillaria</taxon>
    </lineage>
</organism>
<keyword evidence="2" id="KW-1185">Reference proteome</keyword>
<sequence length="536" mass="61885">MSDYNNIPISGNVPKRYLRVDLSPSVVNDLLDPFLPGIFEPIERNSGGRSWGALEPYNEIAYLGLPWMEELKVGMQDYQSYVPIFSVGDGGITRADICDVRNQIVKPRLPPRRVWDLYSNRVVPWWLTPIELRLPYAQDRCRYGEDHEQPVPISHAWVDEKDRTAVWTPINGKEWPVPIPRDADLNLIRIEMLNLGADYAWLDVLCLRQEGGPREDLRTEEWRLDVPTIGAVYDLRGRRCVDSPVVCYLSGLGRPLTLKEGDLDSDRSWFRRAWTLQEVGYKRVITGDTPDGPLHAECTEDGVYKTELLTKFHKQSTRYPCRMSDLLLEMRTRVSTKPMDKIAGLAFLMWSRWIPAYYESASLEDAWTALVHSMHDWLRMELFLLCPEPGDGDPKWRPSWEQAMTKPLLPYRNDRGINRDETRNEDWCECKCTDGFVRGLAVVEGGDRHGKFIVKRCNGSREKRFEITAAHTYPIPEDTYTLIYVICYGEDRNESVLHACVIGRSLPGGRFEKVSVLETSDTDLRRITKQRRCILI</sequence>
<evidence type="ECO:0000313" key="2">
    <source>
        <dbReference type="Proteomes" id="UP001175228"/>
    </source>
</evidence>
<name>A0AA39QF75_9AGAR</name>
<protein>
    <recommendedName>
        <fullName evidence="3">Heterokaryon incompatibility domain-containing protein</fullName>
    </recommendedName>
</protein>
<gene>
    <name evidence="1" type="ORF">EDD18DRAFT_1328989</name>
</gene>
<accession>A0AA39QF75</accession>
<dbReference type="Proteomes" id="UP001175228">
    <property type="component" value="Unassembled WGS sequence"/>
</dbReference>
<dbReference type="AlphaFoldDB" id="A0AA39QF75"/>